<organism evidence="2 3">
    <name type="scientific">Aeromonas phage LAh10</name>
    <dbReference type="NCBI Taxonomy" id="2591025"/>
    <lineage>
        <taxon>Viruses</taxon>
        <taxon>Duplodnaviria</taxon>
        <taxon>Heunggongvirae</taxon>
        <taxon>Uroviricota</taxon>
        <taxon>Caudoviricetes</taxon>
        <taxon>Chimalliviridae</taxon>
        <taxon>Ludhianavirus</taxon>
        <taxon>Ludhianavirus LAh10</taxon>
    </lineage>
</organism>
<gene>
    <name evidence="2" type="ORF">LAh10_212</name>
</gene>
<sequence length="114" mass="12848">MPIHRRGRNPPPVFFFCSFIFVSKELEMFLFLVSREDHVHYEEYFSFVCAAETQADAIAMHPEQDSPDNPDGHGKEPHEFSGWTKDKSAINVMILGEAAPNIRAGVLHSSNKGS</sequence>
<feature type="region of interest" description="Disordered" evidence="1">
    <location>
        <begin position="61"/>
        <end position="82"/>
    </location>
</feature>
<evidence type="ECO:0000313" key="2">
    <source>
        <dbReference type="EMBL" id="QDH47226.1"/>
    </source>
</evidence>
<reference evidence="2 3" key="1">
    <citation type="submission" date="2019-04" db="EMBL/GenBank/DDBJ databases">
        <title>Novel bacteriophages capable of disrupting biofilms from clinical strains of Aeromonas hydrophila with intrinsic antibiotic resistance.</title>
        <authorList>
            <person name="Kabwe M."/>
            <person name="Brown T.L."/>
            <person name="Speirs L."/>
            <person name="Ku H."/>
            <person name="Leach M."/>
            <person name="Chan H.T."/>
            <person name="Petrovski S."/>
            <person name="Lock P."/>
            <person name="Tucci J."/>
        </authorList>
    </citation>
    <scope>NUCLEOTIDE SEQUENCE [LARGE SCALE GENOMIC DNA]</scope>
</reference>
<proteinExistence type="predicted"/>
<protein>
    <submittedName>
        <fullName evidence="2">Uncharacterized protein</fullName>
    </submittedName>
</protein>
<feature type="compositionally biased region" description="Basic and acidic residues" evidence="1">
    <location>
        <begin position="70"/>
        <end position="82"/>
    </location>
</feature>
<dbReference type="Proteomes" id="UP000318420">
    <property type="component" value="Segment"/>
</dbReference>
<accession>A0A514A1V8</accession>
<name>A0A514A1V8_9CAUD</name>
<evidence type="ECO:0000256" key="1">
    <source>
        <dbReference type="SAM" id="MobiDB-lite"/>
    </source>
</evidence>
<dbReference type="EMBL" id="MK838116">
    <property type="protein sequence ID" value="QDH47226.1"/>
    <property type="molecule type" value="Genomic_DNA"/>
</dbReference>
<keyword evidence="3" id="KW-1185">Reference proteome</keyword>
<evidence type="ECO:0000313" key="3">
    <source>
        <dbReference type="Proteomes" id="UP000318420"/>
    </source>
</evidence>